<dbReference type="CDD" id="cd01324">
    <property type="entry name" value="cbb3_Oxidase_CcoQ"/>
    <property type="match status" value="1"/>
</dbReference>
<evidence type="ECO:0000256" key="2">
    <source>
        <dbReference type="SAM" id="Phobius"/>
    </source>
</evidence>
<dbReference type="RefSeq" id="WP_218285086.1">
    <property type="nucleotide sequence ID" value="NZ_CP076448.1"/>
</dbReference>
<dbReference type="Pfam" id="PF05545">
    <property type="entry name" value="FixQ"/>
    <property type="match status" value="1"/>
</dbReference>
<reference evidence="3" key="1">
    <citation type="submission" date="2021-06" db="EMBL/GenBank/DDBJ databases">
        <title>Elioraea tepida, sp. nov., a moderately thermophilic aerobic anoxygenic phototrophic bacterium isolated from an alkaline siliceous hot spring mat community in Yellowstone National Park, WY, USA.</title>
        <authorList>
            <person name="Saini M.K."/>
            <person name="Yoshida S."/>
            <person name="Sebastian A."/>
            <person name="Hirose S."/>
            <person name="Hara E."/>
            <person name="Tamaki H."/>
            <person name="Soulier N.T."/>
            <person name="Albert I."/>
            <person name="Hanada S."/>
            <person name="Bryant D.A."/>
            <person name="Tank M."/>
        </authorList>
    </citation>
    <scope>NUCLEOTIDE SEQUENCE</scope>
    <source>
        <strain evidence="3">MS-P2</strain>
    </source>
</reference>
<proteinExistence type="predicted"/>
<name>A0A975YJ11_9PROT</name>
<evidence type="ECO:0000313" key="3">
    <source>
        <dbReference type="EMBL" id="QXM24116.1"/>
    </source>
</evidence>
<keyword evidence="4" id="KW-1185">Reference proteome</keyword>
<feature type="transmembrane region" description="Helical" evidence="2">
    <location>
        <begin position="15"/>
        <end position="32"/>
    </location>
</feature>
<gene>
    <name evidence="3" type="ORF">KO353_12650</name>
</gene>
<dbReference type="AlphaFoldDB" id="A0A975YJ11"/>
<protein>
    <submittedName>
        <fullName evidence="3">Cbb3-type cytochrome c oxidase subunit 3</fullName>
    </submittedName>
</protein>
<evidence type="ECO:0000256" key="1">
    <source>
        <dbReference type="SAM" id="MobiDB-lite"/>
    </source>
</evidence>
<dbReference type="Proteomes" id="UP000694001">
    <property type="component" value="Chromosome"/>
</dbReference>
<keyword evidence="2" id="KW-0472">Membrane</keyword>
<evidence type="ECO:0000313" key="4">
    <source>
        <dbReference type="Proteomes" id="UP000694001"/>
    </source>
</evidence>
<dbReference type="KEGG" id="elio:KO353_12650"/>
<accession>A0A975YJ11</accession>
<feature type="region of interest" description="Disordered" evidence="1">
    <location>
        <begin position="45"/>
        <end position="66"/>
    </location>
</feature>
<sequence>MEWLAANYGLLRQAWLLWFVLLFVGIVAWAFWPGNRRRLEAHGRIPLDDRGGGDCGAPPQCAADRG</sequence>
<keyword evidence="2" id="KW-0812">Transmembrane</keyword>
<dbReference type="InterPro" id="IPR008621">
    <property type="entry name" value="Cbb3-typ_cyt_oxidase_comp"/>
</dbReference>
<organism evidence="3 4">
    <name type="scientific">Elioraea tepida</name>
    <dbReference type="NCBI Taxonomy" id="2843330"/>
    <lineage>
        <taxon>Bacteria</taxon>
        <taxon>Pseudomonadati</taxon>
        <taxon>Pseudomonadota</taxon>
        <taxon>Alphaproteobacteria</taxon>
        <taxon>Acetobacterales</taxon>
        <taxon>Elioraeaceae</taxon>
        <taxon>Elioraea</taxon>
    </lineage>
</organism>
<keyword evidence="2" id="KW-1133">Transmembrane helix</keyword>
<dbReference type="EMBL" id="CP076448">
    <property type="protein sequence ID" value="QXM24116.1"/>
    <property type="molecule type" value="Genomic_DNA"/>
</dbReference>